<accession>A0ABT8EG87</accession>
<evidence type="ECO:0000313" key="8">
    <source>
        <dbReference type="Proteomes" id="UP001168613"/>
    </source>
</evidence>
<dbReference type="InterPro" id="IPR004960">
    <property type="entry name" value="LipA_acyltrans"/>
</dbReference>
<evidence type="ECO:0000256" key="3">
    <source>
        <dbReference type="ARBA" id="ARBA00022519"/>
    </source>
</evidence>
<reference evidence="7" key="1">
    <citation type="submission" date="2021-11" db="EMBL/GenBank/DDBJ databases">
        <title>Draft genome sequence of Alcaligenes endophyticus type strain CCUG 75668T.</title>
        <authorList>
            <person name="Salva-Serra F."/>
            <person name="Duran R.E."/>
            <person name="Seeger M."/>
            <person name="Moore E.R.B."/>
            <person name="Jaen-Luchoro D."/>
        </authorList>
    </citation>
    <scope>NUCLEOTIDE SEQUENCE</scope>
    <source>
        <strain evidence="7">CCUG 75668</strain>
    </source>
</reference>
<evidence type="ECO:0000256" key="4">
    <source>
        <dbReference type="ARBA" id="ARBA00022679"/>
    </source>
</evidence>
<evidence type="ECO:0000313" key="7">
    <source>
        <dbReference type="EMBL" id="MDN4120306.1"/>
    </source>
</evidence>
<dbReference type="RefSeq" id="WP_266122372.1">
    <property type="nucleotide sequence ID" value="NZ_JAJHNU010000001.1"/>
</dbReference>
<dbReference type="PANTHER" id="PTHR30606:SF10">
    <property type="entry name" value="PHOSPHATIDYLINOSITOL MANNOSIDE ACYLTRANSFERASE"/>
    <property type="match status" value="1"/>
</dbReference>
<name>A0ABT8EG87_9BURK</name>
<comment type="subcellular location">
    <subcellularLocation>
        <location evidence="1">Cell inner membrane</location>
    </subcellularLocation>
</comment>
<keyword evidence="4" id="KW-0808">Transferase</keyword>
<evidence type="ECO:0000256" key="5">
    <source>
        <dbReference type="ARBA" id="ARBA00023136"/>
    </source>
</evidence>
<dbReference type="GO" id="GO:0016746">
    <property type="term" value="F:acyltransferase activity"/>
    <property type="evidence" value="ECO:0007669"/>
    <property type="project" value="UniProtKB-KW"/>
</dbReference>
<proteinExistence type="predicted"/>
<keyword evidence="5" id="KW-0472">Membrane</keyword>
<organism evidence="7 8">
    <name type="scientific">Alcaligenes endophyticus</name>
    <dbReference type="NCBI Taxonomy" id="1929088"/>
    <lineage>
        <taxon>Bacteria</taxon>
        <taxon>Pseudomonadati</taxon>
        <taxon>Pseudomonadota</taxon>
        <taxon>Betaproteobacteria</taxon>
        <taxon>Burkholderiales</taxon>
        <taxon>Alcaligenaceae</taxon>
        <taxon>Alcaligenes</taxon>
    </lineage>
</organism>
<dbReference type="EMBL" id="JAJHNU010000001">
    <property type="protein sequence ID" value="MDN4120306.1"/>
    <property type="molecule type" value="Genomic_DNA"/>
</dbReference>
<keyword evidence="8" id="KW-1185">Reference proteome</keyword>
<evidence type="ECO:0000256" key="1">
    <source>
        <dbReference type="ARBA" id="ARBA00004533"/>
    </source>
</evidence>
<comment type="caution">
    <text evidence="7">The sequence shown here is derived from an EMBL/GenBank/DDBJ whole genome shotgun (WGS) entry which is preliminary data.</text>
</comment>
<dbReference type="NCBIfam" id="NF006487">
    <property type="entry name" value="PRK08905.1"/>
    <property type="match status" value="1"/>
</dbReference>
<gene>
    <name evidence="7" type="ORF">LMS43_03270</name>
</gene>
<evidence type="ECO:0000256" key="6">
    <source>
        <dbReference type="ARBA" id="ARBA00023315"/>
    </source>
</evidence>
<dbReference type="PIRSF" id="PIRSF026649">
    <property type="entry name" value="MsbB"/>
    <property type="match status" value="1"/>
</dbReference>
<sequence>MLLLLLRLIARLPLSLLHRIGRLIGLLVYAFPGKYRQRLQKNCQQAGYDSPAFFRQAAAETGAMIMETPKIWLRTQDSLALCQSDDEAVVHQALAENRGILYLTPHLGSFEITARFLLKHGPLTVMFRPPRQAFLEPVMVAARELPQLHAVPANMRGVREFVKALRQGRAVGMLPDQVPSGGDGTWAPFFKRPALTMTLAGKLALQAQVPVVLTAGERLPKGQGWRIHYLRLPEPYPKDQAAMAALINASMEILIRRFPTQYLWSYNRYKVPHDAPPLPDVQRYETE</sequence>
<keyword evidence="2" id="KW-1003">Cell membrane</keyword>
<dbReference type="Proteomes" id="UP001168613">
    <property type="component" value="Unassembled WGS sequence"/>
</dbReference>
<dbReference type="Pfam" id="PF03279">
    <property type="entry name" value="Lip_A_acyltrans"/>
    <property type="match status" value="1"/>
</dbReference>
<keyword evidence="6 7" id="KW-0012">Acyltransferase</keyword>
<keyword evidence="3" id="KW-0997">Cell inner membrane</keyword>
<dbReference type="PANTHER" id="PTHR30606">
    <property type="entry name" value="LIPID A BIOSYNTHESIS LAUROYL ACYLTRANSFERASE"/>
    <property type="match status" value="1"/>
</dbReference>
<dbReference type="CDD" id="cd07984">
    <property type="entry name" value="LPLAT_LABLAT-like"/>
    <property type="match status" value="1"/>
</dbReference>
<protein>
    <submittedName>
        <fullName evidence="7">Lysophospholipid acyltransferase family protein</fullName>
    </submittedName>
</protein>
<evidence type="ECO:0000256" key="2">
    <source>
        <dbReference type="ARBA" id="ARBA00022475"/>
    </source>
</evidence>